<keyword evidence="3 5" id="KW-0546">Nucleotide metabolism</keyword>
<dbReference type="GO" id="GO:0004170">
    <property type="term" value="F:dUTP diphosphatase activity"/>
    <property type="evidence" value="ECO:0007669"/>
    <property type="project" value="UniProtKB-UniRule"/>
</dbReference>
<protein>
    <recommendedName>
        <fullName evidence="5">Deoxyuridine 5'-triphosphate nucleotidohydrolase</fullName>
        <shortName evidence="5">dUTPase</shortName>
        <ecNumber evidence="5">3.6.1.23</ecNumber>
    </recommendedName>
    <alternativeName>
        <fullName evidence="5">dUTP pyrophosphatase</fullName>
    </alternativeName>
</protein>
<dbReference type="GO" id="GO:0046081">
    <property type="term" value="P:dUTP catabolic process"/>
    <property type="evidence" value="ECO:0007669"/>
    <property type="project" value="InterPro"/>
</dbReference>
<keyword evidence="2 5" id="KW-0378">Hydrolase</keyword>
<keyword evidence="5" id="KW-0479">Metal-binding</keyword>
<dbReference type="InterPro" id="IPR008181">
    <property type="entry name" value="dUTPase"/>
</dbReference>
<dbReference type="Pfam" id="PF00692">
    <property type="entry name" value="dUTPase"/>
    <property type="match status" value="1"/>
</dbReference>
<comment type="cofactor">
    <cofactor evidence="5">
        <name>Mg(2+)</name>
        <dbReference type="ChEBI" id="CHEBI:18420"/>
    </cofactor>
</comment>
<feature type="binding site" evidence="5">
    <location>
        <begin position="95"/>
        <end position="97"/>
    </location>
    <ligand>
        <name>substrate</name>
    </ligand>
</feature>
<keyword evidence="5" id="KW-0460">Magnesium</keyword>
<comment type="similarity">
    <text evidence="1 5">Belongs to the dUTPase family.</text>
</comment>
<dbReference type="UniPathway" id="UPA00610">
    <property type="reaction ID" value="UER00666"/>
</dbReference>
<dbReference type="NCBIfam" id="TIGR00576">
    <property type="entry name" value="dut"/>
    <property type="match status" value="1"/>
</dbReference>
<evidence type="ECO:0000259" key="6">
    <source>
        <dbReference type="Pfam" id="PF00692"/>
    </source>
</evidence>
<comment type="pathway">
    <text evidence="5">Pyrimidine metabolism; dUMP biosynthesis; dUMP from dCTP (dUTP route): step 2/2.</text>
</comment>
<dbReference type="SUPFAM" id="SSF51283">
    <property type="entry name" value="dUTPase-like"/>
    <property type="match status" value="1"/>
</dbReference>
<name>A0A6I3SPJ5_HELMO</name>
<accession>A0A6I3SPJ5</accession>
<keyword evidence="8" id="KW-1185">Reference proteome</keyword>
<dbReference type="Proteomes" id="UP000430670">
    <property type="component" value="Unassembled WGS sequence"/>
</dbReference>
<evidence type="ECO:0000256" key="2">
    <source>
        <dbReference type="ARBA" id="ARBA00022801"/>
    </source>
</evidence>
<dbReference type="InterPro" id="IPR029054">
    <property type="entry name" value="dUTPase-like"/>
</dbReference>
<comment type="caution">
    <text evidence="7">The sequence shown here is derived from an EMBL/GenBank/DDBJ whole genome shotgun (WGS) entry which is preliminary data.</text>
</comment>
<gene>
    <name evidence="5" type="primary">dut</name>
    <name evidence="7" type="ORF">GJ688_18660</name>
</gene>
<dbReference type="InterPro" id="IPR033704">
    <property type="entry name" value="dUTPase_trimeric"/>
</dbReference>
<dbReference type="GO" id="GO:0000287">
    <property type="term" value="F:magnesium ion binding"/>
    <property type="evidence" value="ECO:0007669"/>
    <property type="project" value="UniProtKB-UniRule"/>
</dbReference>
<feature type="binding site" evidence="5">
    <location>
        <position position="91"/>
    </location>
    <ligand>
        <name>substrate</name>
    </ligand>
</feature>
<dbReference type="EMBL" id="WNKU01000047">
    <property type="protein sequence ID" value="MTV50941.1"/>
    <property type="molecule type" value="Genomic_DNA"/>
</dbReference>
<dbReference type="EC" id="3.6.1.23" evidence="5"/>
<dbReference type="NCBIfam" id="NF001862">
    <property type="entry name" value="PRK00601.1"/>
    <property type="match status" value="1"/>
</dbReference>
<dbReference type="Gene3D" id="2.70.40.10">
    <property type="match status" value="1"/>
</dbReference>
<dbReference type="RefSeq" id="WP_155478023.1">
    <property type="nucleotide sequence ID" value="NZ_WNKU01000047.1"/>
</dbReference>
<dbReference type="InterPro" id="IPR036157">
    <property type="entry name" value="dUTPase-like_sf"/>
</dbReference>
<dbReference type="AlphaFoldDB" id="A0A6I3SPJ5"/>
<feature type="binding site" evidence="5">
    <location>
        <begin position="78"/>
        <end position="80"/>
    </location>
    <ligand>
        <name>substrate</name>
    </ligand>
</feature>
<dbReference type="OrthoDB" id="9809956at2"/>
<evidence type="ECO:0000256" key="1">
    <source>
        <dbReference type="ARBA" id="ARBA00006581"/>
    </source>
</evidence>
<feature type="domain" description="dUTPase-like" evidence="6">
    <location>
        <begin position="46"/>
        <end position="158"/>
    </location>
</feature>
<sequence>MKVSFKKLHANAIIPERQTQLASGFDLHVLDIVNPENASDPYYDSFEQLRIFPGERVLVRTGIAIQMGEGMEAQVRPRSGLALKHGITLLNSPGTIDADYTGDIGVILINFGQRYVDIKKGDRVAQLVFQPVLHGVTLVEVESFVETNRGSGGFGHSGI</sequence>
<evidence type="ECO:0000256" key="5">
    <source>
        <dbReference type="HAMAP-Rule" id="MF_00116"/>
    </source>
</evidence>
<dbReference type="CDD" id="cd07557">
    <property type="entry name" value="trimeric_dUTPase"/>
    <property type="match status" value="1"/>
</dbReference>
<dbReference type="PANTHER" id="PTHR11241:SF0">
    <property type="entry name" value="DEOXYURIDINE 5'-TRIPHOSPHATE NUCLEOTIDOHYDROLASE"/>
    <property type="match status" value="1"/>
</dbReference>
<reference evidence="7 8" key="1">
    <citation type="submission" date="2019-11" db="EMBL/GenBank/DDBJ databases">
        <title>Whole-genome sequence of a the green, strictly anaerobic photosynthetic bacterium Heliobacillus mobilis DSM 6151.</title>
        <authorList>
            <person name="Kyndt J.A."/>
            <person name="Meyer T.E."/>
        </authorList>
    </citation>
    <scope>NUCLEOTIDE SEQUENCE [LARGE SCALE GENOMIC DNA]</scope>
    <source>
        <strain evidence="7 8">DSM 6151</strain>
    </source>
</reference>
<comment type="catalytic activity">
    <reaction evidence="4 5">
        <text>dUTP + H2O = dUMP + diphosphate + H(+)</text>
        <dbReference type="Rhea" id="RHEA:10248"/>
        <dbReference type="ChEBI" id="CHEBI:15377"/>
        <dbReference type="ChEBI" id="CHEBI:15378"/>
        <dbReference type="ChEBI" id="CHEBI:33019"/>
        <dbReference type="ChEBI" id="CHEBI:61555"/>
        <dbReference type="ChEBI" id="CHEBI:246422"/>
        <dbReference type="EC" id="3.6.1.23"/>
    </reaction>
</comment>
<evidence type="ECO:0000313" key="7">
    <source>
        <dbReference type="EMBL" id="MTV50941.1"/>
    </source>
</evidence>
<dbReference type="HAMAP" id="MF_00116">
    <property type="entry name" value="dUTPase_bact"/>
    <property type="match status" value="1"/>
</dbReference>
<comment type="caution">
    <text evidence="5">Lacks conserved residue(s) required for the propagation of feature annotation.</text>
</comment>
<evidence type="ECO:0000313" key="8">
    <source>
        <dbReference type="Proteomes" id="UP000430670"/>
    </source>
</evidence>
<proteinExistence type="inferred from homology"/>
<dbReference type="GO" id="GO:0006226">
    <property type="term" value="P:dUMP biosynthetic process"/>
    <property type="evidence" value="ECO:0007669"/>
    <property type="project" value="UniProtKB-UniRule"/>
</dbReference>
<evidence type="ECO:0000256" key="3">
    <source>
        <dbReference type="ARBA" id="ARBA00023080"/>
    </source>
</evidence>
<comment type="function">
    <text evidence="5">This enzyme is involved in nucleotide metabolism: it produces dUMP, the immediate precursor of thymidine nucleotides and it decreases the intracellular concentration of dUTP so that uracil cannot be incorporated into DNA.</text>
</comment>
<organism evidence="7 8">
    <name type="scientific">Heliobacterium mobile</name>
    <name type="common">Heliobacillus mobilis</name>
    <dbReference type="NCBI Taxonomy" id="28064"/>
    <lineage>
        <taxon>Bacteria</taxon>
        <taxon>Bacillati</taxon>
        <taxon>Bacillota</taxon>
        <taxon>Clostridia</taxon>
        <taxon>Eubacteriales</taxon>
        <taxon>Heliobacteriaceae</taxon>
        <taxon>Heliobacterium</taxon>
    </lineage>
</organism>
<evidence type="ECO:0000256" key="4">
    <source>
        <dbReference type="ARBA" id="ARBA00047686"/>
    </source>
</evidence>
<dbReference type="PANTHER" id="PTHR11241">
    <property type="entry name" value="DEOXYURIDINE 5'-TRIPHOSPHATE NUCLEOTIDOHYDROLASE"/>
    <property type="match status" value="1"/>
</dbReference>